<dbReference type="Pfam" id="PF01474">
    <property type="entry name" value="DAHP_synth_2"/>
    <property type="match status" value="2"/>
</dbReference>
<evidence type="ECO:0000313" key="6">
    <source>
        <dbReference type="Proteomes" id="UP000590647"/>
    </source>
</evidence>
<accession>A0A7W9HBI5</accession>
<keyword evidence="6" id="KW-1185">Reference proteome</keyword>
<dbReference type="EC" id="2.5.1.54" evidence="4"/>
<evidence type="ECO:0000256" key="4">
    <source>
        <dbReference type="RuleBase" id="RU363071"/>
    </source>
</evidence>
<feature type="binding site" evidence="3">
    <location>
        <position position="67"/>
    </location>
    <ligand>
        <name>Mn(2+)</name>
        <dbReference type="ChEBI" id="CHEBI:29035"/>
    </ligand>
</feature>
<gene>
    <name evidence="5" type="ORF">HDA41_007201</name>
</gene>
<comment type="similarity">
    <text evidence="1 4">Belongs to the class-II DAHP synthase family.</text>
</comment>
<dbReference type="RefSeq" id="WP_184991408.1">
    <property type="nucleotide sequence ID" value="NZ_JACHNE010000001.1"/>
</dbReference>
<feature type="binding site" evidence="3">
    <location>
        <position position="373"/>
    </location>
    <ligand>
        <name>Mn(2+)</name>
        <dbReference type="ChEBI" id="CHEBI:29035"/>
    </ligand>
</feature>
<evidence type="ECO:0000256" key="1">
    <source>
        <dbReference type="ARBA" id="ARBA00008911"/>
    </source>
</evidence>
<feature type="binding site" evidence="3">
    <location>
        <position position="303"/>
    </location>
    <ligand>
        <name>Mn(2+)</name>
        <dbReference type="ChEBI" id="CHEBI:29035"/>
    </ligand>
</feature>
<evidence type="ECO:0000256" key="3">
    <source>
        <dbReference type="PIRSR" id="PIRSR602480-1"/>
    </source>
</evidence>
<sequence>MQEVLSDIRGLEALQQPEWPDPFEADRTRSELADRPPLVRPADLLTLRALLARVAAGEALVVQAGDCAEDPGERTHGDVARKAALLEVLAGTLRMSTAKPVLRAGRIAGQFAKPRSRPTETLNGGEVTSYRGHLVNAPEPDPEARRPDPRRLLAGYRAAEEIMGHLGWRGPAGDPLIVPPVWTSHEALLLDYELPLLREDGEGRLFLGSTHWPWIGERTRQVDGAHVALLSRVINPVACKVGPRTTPDELVALCRRLDPLREPGRLTLIARMGSDRVAACLPPLVSAVRGEGHPVIWLTDPMHGNTVTAPGGTKTRRVTAVSEEVARFQEVVTAMGGTCGGLHLETTPDDVTECISTEADLDRVGDKYTSLCDPRLNPRQAVSVLSVWNS</sequence>
<comment type="cofactor">
    <cofactor evidence="3">
        <name>Mn(2+)</name>
        <dbReference type="ChEBI" id="CHEBI:29035"/>
    </cofactor>
    <cofactor evidence="3">
        <name>Co(2+)</name>
        <dbReference type="ChEBI" id="CHEBI:48828"/>
    </cofactor>
    <cofactor evidence="3">
        <name>Cd(2+)</name>
        <dbReference type="ChEBI" id="CHEBI:48775"/>
    </cofactor>
    <text evidence="3">Binds 1 divalent cation per subunit. The enzyme is active with manganese, cobalt or cadmium ions.</text>
</comment>
<comment type="caution">
    <text evidence="5">The sequence shown here is derived from an EMBL/GenBank/DDBJ whole genome shotgun (WGS) entry which is preliminary data.</text>
</comment>
<dbReference type="GO" id="GO:0009073">
    <property type="term" value="P:aromatic amino acid family biosynthetic process"/>
    <property type="evidence" value="ECO:0007669"/>
    <property type="project" value="UniProtKB-KW"/>
</dbReference>
<keyword evidence="3" id="KW-0464">Manganese</keyword>
<dbReference type="SUPFAM" id="SSF51569">
    <property type="entry name" value="Aldolase"/>
    <property type="match status" value="1"/>
</dbReference>
<keyword evidence="3" id="KW-0104">Cadmium</keyword>
<feature type="binding site" evidence="3">
    <location>
        <position position="106"/>
    </location>
    <ligand>
        <name>phosphoenolpyruvate</name>
        <dbReference type="ChEBI" id="CHEBI:58702"/>
    </ligand>
</feature>
<reference evidence="5 6" key="1">
    <citation type="submission" date="2020-08" db="EMBL/GenBank/DDBJ databases">
        <title>Sequencing the genomes of 1000 actinobacteria strains.</title>
        <authorList>
            <person name="Klenk H.-P."/>
        </authorList>
    </citation>
    <scope>NUCLEOTIDE SEQUENCE [LARGE SCALE GENOMIC DNA]</scope>
    <source>
        <strain evidence="5 6">DSM 40084</strain>
    </source>
</reference>
<comment type="pathway">
    <text evidence="4">Metabolic intermediate biosynthesis; chorismate biosynthesis; chorismate from D-erythrose 4-phosphate and phosphoenolpyruvate: step 1/7.</text>
</comment>
<proteinExistence type="inferred from homology"/>
<comment type="catalytic activity">
    <reaction evidence="4">
        <text>D-erythrose 4-phosphate + phosphoenolpyruvate + H2O = 7-phospho-2-dehydro-3-deoxy-D-arabino-heptonate + phosphate</text>
        <dbReference type="Rhea" id="RHEA:14717"/>
        <dbReference type="ChEBI" id="CHEBI:15377"/>
        <dbReference type="ChEBI" id="CHEBI:16897"/>
        <dbReference type="ChEBI" id="CHEBI:43474"/>
        <dbReference type="ChEBI" id="CHEBI:58394"/>
        <dbReference type="ChEBI" id="CHEBI:58702"/>
        <dbReference type="EC" id="2.5.1.54"/>
    </reaction>
</comment>
<keyword evidence="4" id="KW-0028">Amino-acid biosynthesis</keyword>
<feature type="binding site" evidence="3">
    <location>
        <begin position="217"/>
        <end position="218"/>
    </location>
    <ligand>
        <name>phosphoenolpyruvate</name>
        <dbReference type="ChEBI" id="CHEBI:58702"/>
    </ligand>
</feature>
<evidence type="ECO:0000313" key="5">
    <source>
        <dbReference type="EMBL" id="MBB5799237.1"/>
    </source>
</evidence>
<keyword evidence="4" id="KW-0057">Aromatic amino acid biosynthesis</keyword>
<dbReference type="GO" id="GO:0009423">
    <property type="term" value="P:chorismate biosynthetic process"/>
    <property type="evidence" value="ECO:0007669"/>
    <property type="project" value="UniProtKB-UniPathway"/>
</dbReference>
<dbReference type="EMBL" id="JACHNE010000001">
    <property type="protein sequence ID" value="MBB5799237.1"/>
    <property type="molecule type" value="Genomic_DNA"/>
</dbReference>
<organism evidence="5 6">
    <name type="scientific">Streptomyces caelestis</name>
    <dbReference type="NCBI Taxonomy" id="36816"/>
    <lineage>
        <taxon>Bacteria</taxon>
        <taxon>Bacillati</taxon>
        <taxon>Actinomycetota</taxon>
        <taxon>Actinomycetes</taxon>
        <taxon>Kitasatosporales</taxon>
        <taxon>Streptomycetaceae</taxon>
        <taxon>Streptomyces</taxon>
    </lineage>
</organism>
<keyword evidence="3" id="KW-0170">Cobalt</keyword>
<feature type="binding site" evidence="3">
    <location>
        <position position="345"/>
    </location>
    <ligand>
        <name>Mn(2+)</name>
        <dbReference type="ChEBI" id="CHEBI:29035"/>
    </ligand>
</feature>
<keyword evidence="2 4" id="KW-0808">Transferase</keyword>
<feature type="binding site" evidence="3">
    <location>
        <position position="240"/>
    </location>
    <ligand>
        <name>phosphoenolpyruvate</name>
        <dbReference type="ChEBI" id="CHEBI:58702"/>
    </ligand>
</feature>
<dbReference type="Gene3D" id="3.20.20.70">
    <property type="entry name" value="Aldolase class I"/>
    <property type="match status" value="1"/>
</dbReference>
<dbReference type="PANTHER" id="PTHR21337">
    <property type="entry name" value="PHOSPHO-2-DEHYDRO-3-DEOXYHEPTONATE ALDOLASE 1, 2"/>
    <property type="match status" value="1"/>
</dbReference>
<protein>
    <recommendedName>
        <fullName evidence="4">Phospho-2-dehydro-3-deoxyheptonate aldolase</fullName>
        <ecNumber evidence="4">2.5.1.54</ecNumber>
    </recommendedName>
</protein>
<dbReference type="InterPro" id="IPR002480">
    <property type="entry name" value="DAHP_synth_2"/>
</dbReference>
<evidence type="ECO:0000256" key="2">
    <source>
        <dbReference type="ARBA" id="ARBA00022679"/>
    </source>
</evidence>
<name>A0A7W9HBI5_9ACTN</name>
<dbReference type="AlphaFoldDB" id="A0A7W9HBI5"/>
<dbReference type="Proteomes" id="UP000590647">
    <property type="component" value="Unassembled WGS sequence"/>
</dbReference>
<feature type="binding site" evidence="3">
    <location>
        <position position="271"/>
    </location>
    <ligand>
        <name>phosphoenolpyruvate</name>
        <dbReference type="ChEBI" id="CHEBI:58702"/>
    </ligand>
</feature>
<dbReference type="UniPathway" id="UPA00053">
    <property type="reaction ID" value="UER00084"/>
</dbReference>
<dbReference type="InterPro" id="IPR013785">
    <property type="entry name" value="Aldolase_TIM"/>
</dbReference>
<dbReference type="PANTHER" id="PTHR21337:SF0">
    <property type="entry name" value="PHOSPHO-2-DEHYDRO-3-DEOXYHEPTONATE ALDOLASE"/>
    <property type="match status" value="1"/>
</dbReference>
<dbReference type="GO" id="GO:0003849">
    <property type="term" value="F:3-deoxy-7-phosphoheptulonate synthase activity"/>
    <property type="evidence" value="ECO:0007669"/>
    <property type="project" value="UniProtKB-EC"/>
</dbReference>
<dbReference type="GO" id="GO:0008652">
    <property type="term" value="P:amino acid biosynthetic process"/>
    <property type="evidence" value="ECO:0007669"/>
    <property type="project" value="UniProtKB-KW"/>
</dbReference>